<name>A0A2A3EKN2_APICC</name>
<sequence length="891" mass="100794">MSDKKVDTEIVRKQYTDDASFIDESEIIDVSVFDFDNIDSWLYIPTEYKGKPIVHDLYTWLKTDPELSFSANKKSIDTRTFTRSKKRSCKASFESILEPLSSPVSNTWRTSNFSNIEEDLSKYSDMSTANKEEIVPPMLKMPSNTNVNLFADEPITSGQESMEVFLNMSHLKGIDSFINLMETGLSDPLMNVSQPSIFYSSITSLPRDDSLCNTECDKDEKASNMVHLYNQEIKKCESLRNSDINETFLKNKESDNNKSYCLNIGNKTFINEFETEKELNETYSANTTSAMVVVSNSDKNKSNITNLSSIYVNKIDNNIKMLESENNEEKESYNLNTTYPSASQKAEDLFILDTTYCTTNTEKAINNITSNDKNDMHYNKDQMYALEKTTVHDSSKNMVEFPIPPTNSSFSLIHDDALNSMFKLPIPLCNQSTPKNTTMLNSTYRMNKKHLASFQMHNTVLNSTFKAPTLLRKELLAEIYKTGDHKLDCTFNHVVKEHQSEKPKKEIDEIPNQNAKNDIPVENKYNTYKKESSIKIKSCAEIADETNVCIKNSTDKKYYTFTKKSNNHGGKTDMENAESFDNVDTTFIKPFSKLQKRKQHIPRALSKLPQFLQKSNPNLVSNSLKTVNMTGCTNASNFGYMKGSQPNIVRDIEKSVVNKFCSFGKMKSGSEQRLLELNTGIEELQILGGGGSTESIESTQSAHSAPDLDDRLSTCSDSSHNSYRTQPMNIEQLHQIVKMQEESLKQDVTSQLNRRVLENAWVDMKKDLPSPILKNNVNCDGDSPLSMDFNVKTSSPIISPTKSSQSNIGGHPTETVLKQSNETDMIKKVEVFNKPIVENKTRLRPPMNWKTGNRSSNLTSAIPRPPSRIPGPRFGRSTIKNIPGDIKKGDM</sequence>
<evidence type="ECO:0000256" key="1">
    <source>
        <dbReference type="SAM" id="MobiDB-lite"/>
    </source>
</evidence>
<accession>A0A2A3EKN2</accession>
<evidence type="ECO:0000313" key="3">
    <source>
        <dbReference type="Proteomes" id="UP000242457"/>
    </source>
</evidence>
<feature type="compositionally biased region" description="Polar residues" evidence="1">
    <location>
        <begin position="850"/>
        <end position="860"/>
    </location>
</feature>
<reference evidence="2 3" key="1">
    <citation type="submission" date="2014-07" db="EMBL/GenBank/DDBJ databases">
        <title>Genomic and transcriptomic analysis on Apis cerana provide comprehensive insights into honey bee biology.</title>
        <authorList>
            <person name="Diao Q."/>
            <person name="Sun L."/>
            <person name="Zheng H."/>
            <person name="Zheng H."/>
            <person name="Xu S."/>
            <person name="Wang S."/>
            <person name="Zeng Z."/>
            <person name="Hu F."/>
            <person name="Su S."/>
            <person name="Wu J."/>
        </authorList>
    </citation>
    <scope>NUCLEOTIDE SEQUENCE [LARGE SCALE GENOMIC DNA]</scope>
    <source>
        <tissue evidence="2">Pupae without intestine</tissue>
    </source>
</reference>
<dbReference type="AlphaFoldDB" id="A0A2A3EKN2"/>
<feature type="compositionally biased region" description="Polar residues" evidence="1">
    <location>
        <begin position="713"/>
        <end position="724"/>
    </location>
</feature>
<evidence type="ECO:0000313" key="2">
    <source>
        <dbReference type="EMBL" id="PBC32268.1"/>
    </source>
</evidence>
<protein>
    <submittedName>
        <fullName evidence="2">Uncharacterized protein</fullName>
    </submittedName>
</protein>
<keyword evidence="3" id="KW-1185">Reference proteome</keyword>
<dbReference type="EMBL" id="KZ288219">
    <property type="protein sequence ID" value="PBC32268.1"/>
    <property type="molecule type" value="Genomic_DNA"/>
</dbReference>
<feature type="region of interest" description="Disordered" evidence="1">
    <location>
        <begin position="843"/>
        <end position="891"/>
    </location>
</feature>
<dbReference type="Proteomes" id="UP000242457">
    <property type="component" value="Unassembled WGS sequence"/>
</dbReference>
<feature type="region of interest" description="Disordered" evidence="1">
    <location>
        <begin position="689"/>
        <end position="724"/>
    </location>
</feature>
<gene>
    <name evidence="2" type="ORF">APICC_02032</name>
</gene>
<proteinExistence type="predicted"/>
<dbReference type="OrthoDB" id="6347145at2759"/>
<organism evidence="2 3">
    <name type="scientific">Apis cerana cerana</name>
    <name type="common">Oriental honeybee</name>
    <dbReference type="NCBI Taxonomy" id="94128"/>
    <lineage>
        <taxon>Eukaryota</taxon>
        <taxon>Metazoa</taxon>
        <taxon>Ecdysozoa</taxon>
        <taxon>Arthropoda</taxon>
        <taxon>Hexapoda</taxon>
        <taxon>Insecta</taxon>
        <taxon>Pterygota</taxon>
        <taxon>Neoptera</taxon>
        <taxon>Endopterygota</taxon>
        <taxon>Hymenoptera</taxon>
        <taxon>Apocrita</taxon>
        <taxon>Aculeata</taxon>
        <taxon>Apoidea</taxon>
        <taxon>Anthophila</taxon>
        <taxon>Apidae</taxon>
        <taxon>Apis</taxon>
    </lineage>
</organism>